<feature type="transmembrane region" description="Helical" evidence="1">
    <location>
        <begin position="96"/>
        <end position="116"/>
    </location>
</feature>
<keyword evidence="1" id="KW-0812">Transmembrane</keyword>
<dbReference type="InParanoid" id="A0A2S8SWI9"/>
<protein>
    <submittedName>
        <fullName evidence="2">Uncharacterized protein</fullName>
    </submittedName>
</protein>
<dbReference type="AlphaFoldDB" id="A0A2S8SWI9"/>
<name>A0A2S8SWI9_9BACT</name>
<comment type="caution">
    <text evidence="2">The sequence shown here is derived from an EMBL/GenBank/DDBJ whole genome shotgun (WGS) entry which is preliminary data.</text>
</comment>
<sequence>MDLYTFCLALGFIGLLLMSILGALGGHGSHASHSADAHGFHLHGSGHHEVSLHAHAAHHHGDAAVPNSHAAAHSHHGHAHSQSSGAKILSYLSPRVLFAVSLGVGATGLLIAPYLGEPLRAIGAISGGIGFEKLIISPLWNGLMRFGSNPARTLESALMEEATAVTAFDQNGLGLVSIDLDGHEMRVLARLKPELNNQPERGRVRAGEKLLVEEVDAARGQCRVSRLEL</sequence>
<dbReference type="EMBL" id="NIGF01000002">
    <property type="protein sequence ID" value="PQV65171.1"/>
    <property type="molecule type" value="Genomic_DNA"/>
</dbReference>
<accession>A0A2S8SWI9</accession>
<dbReference type="Proteomes" id="UP000237684">
    <property type="component" value="Unassembled WGS sequence"/>
</dbReference>
<dbReference type="OrthoDB" id="9955164at2"/>
<organism evidence="2 3">
    <name type="scientific">Abditibacterium utsteinense</name>
    <dbReference type="NCBI Taxonomy" id="1960156"/>
    <lineage>
        <taxon>Bacteria</taxon>
        <taxon>Pseudomonadati</taxon>
        <taxon>Abditibacteriota</taxon>
        <taxon>Abditibacteriia</taxon>
        <taxon>Abditibacteriales</taxon>
        <taxon>Abditibacteriaceae</taxon>
        <taxon>Abditibacterium</taxon>
    </lineage>
</organism>
<gene>
    <name evidence="2" type="ORF">B1R32_102179</name>
</gene>
<keyword evidence="1" id="KW-0472">Membrane</keyword>
<evidence type="ECO:0000256" key="1">
    <source>
        <dbReference type="SAM" id="Phobius"/>
    </source>
</evidence>
<keyword evidence="3" id="KW-1185">Reference proteome</keyword>
<evidence type="ECO:0000313" key="2">
    <source>
        <dbReference type="EMBL" id="PQV65171.1"/>
    </source>
</evidence>
<evidence type="ECO:0000313" key="3">
    <source>
        <dbReference type="Proteomes" id="UP000237684"/>
    </source>
</evidence>
<proteinExistence type="predicted"/>
<keyword evidence="1" id="KW-1133">Transmembrane helix</keyword>
<dbReference type="RefSeq" id="WP_105482492.1">
    <property type="nucleotide sequence ID" value="NZ_NIGF01000002.1"/>
</dbReference>
<reference evidence="2 3" key="1">
    <citation type="journal article" date="2018" name="Syst. Appl. Microbiol.">
        <title>Abditibacterium utsteinense sp. nov., the first cultivated member of candidate phylum FBP, isolated from ice-free Antarctic soil samples.</title>
        <authorList>
            <person name="Tahon G."/>
            <person name="Tytgat B."/>
            <person name="Lebbe L."/>
            <person name="Carlier A."/>
            <person name="Willems A."/>
        </authorList>
    </citation>
    <scope>NUCLEOTIDE SEQUENCE [LARGE SCALE GENOMIC DNA]</scope>
    <source>
        <strain evidence="2 3">LMG 29911</strain>
    </source>
</reference>